<accession>A0A5S9XYP6</accession>
<dbReference type="DNASU" id="829636"/>
<sequence length="254" mass="27462">MEGVMGQVEKRPISTIVFIVAMQKEAQPLINRLRLVEEVNTPFPKEVTWIMFKGMYKDLNINIVCPGKDSTLGVESVGTVPASLVTYASILAIQPDLIINAGTAGGFKAKGACISDVYVVSTVAFHDRRIPVPVLDIYGVGMRNTFPTPNLIKELNLKVGRLSTGDSMDMSPHDEESITANDATVKDMEGAAVAYVADIFKVPTILIKGVTDIVDGNRPTSEEFLENLAAVTAKLDESLTKVIDFISGKCLSDL</sequence>
<dbReference type="Proteomes" id="UP000426265">
    <property type="component" value="Unassembled WGS sequence"/>
</dbReference>
<reference evidence="4" key="2">
    <citation type="submission" date="2016-03" db="EMBL/GenBank/DDBJ databases">
        <title>Full-length assembly of Arabidopsis thaliana Ler reveals the complement of translocations and inversions.</title>
        <authorList>
            <person name="Zapata L."/>
            <person name="Schneeberger K."/>
            <person name="Ossowski S."/>
        </authorList>
    </citation>
    <scope>NUCLEOTIDE SEQUENCE [LARGE SCALE GENOMIC DNA]</scope>
    <source>
        <tissue evidence="4">Leaf</tissue>
    </source>
</reference>
<dbReference type="Proteomes" id="UP000078284">
    <property type="component" value="Chromosome 4"/>
</dbReference>
<dbReference type="EMBL" id="CACRSJ010000109">
    <property type="protein sequence ID" value="VYS64913.1"/>
    <property type="molecule type" value="Genomic_DNA"/>
</dbReference>
<dbReference type="Pfam" id="PF01048">
    <property type="entry name" value="PNP_UDP_1"/>
    <property type="match status" value="1"/>
</dbReference>
<proteinExistence type="predicted"/>
<evidence type="ECO:0000313" key="6">
    <source>
        <dbReference type="Proteomes" id="UP000078284"/>
    </source>
</evidence>
<dbReference type="ExpressionAtlas" id="A0A178V169">
    <property type="expression patterns" value="baseline and differential"/>
</dbReference>
<evidence type="ECO:0000259" key="1">
    <source>
        <dbReference type="Pfam" id="PF01048"/>
    </source>
</evidence>
<organism evidence="4 6">
    <name type="scientific">Arabidopsis thaliana</name>
    <name type="common">Mouse-ear cress</name>
    <dbReference type="NCBI Taxonomy" id="3702"/>
    <lineage>
        <taxon>Eukaryota</taxon>
        <taxon>Viridiplantae</taxon>
        <taxon>Streptophyta</taxon>
        <taxon>Embryophyta</taxon>
        <taxon>Tracheophyta</taxon>
        <taxon>Spermatophyta</taxon>
        <taxon>Magnoliopsida</taxon>
        <taxon>eudicotyledons</taxon>
        <taxon>Gunneridae</taxon>
        <taxon>Pentapetalae</taxon>
        <taxon>rosids</taxon>
        <taxon>malvids</taxon>
        <taxon>Brassicales</taxon>
        <taxon>Brassicaceae</taxon>
        <taxon>Camelineae</taxon>
        <taxon>Arabidopsis</taxon>
    </lineage>
</organism>
<reference evidence="2 8" key="3">
    <citation type="submission" date="2019-12" db="EMBL/GenBank/DDBJ databases">
        <authorList>
            <person name="Jiao W.-B."/>
            <person name="Schneeberger K."/>
        </authorList>
    </citation>
    <scope>NUCLEOTIDE SEQUENCE [LARGE SCALE GENOMIC DNA]</scope>
    <source>
        <strain evidence="7">cv. An-1</strain>
        <strain evidence="8">cv. C24</strain>
    </source>
</reference>
<reference evidence="3 9" key="4">
    <citation type="submission" date="2020-09" db="EMBL/GenBank/DDBJ databases">
        <authorList>
            <person name="Ashkenazy H."/>
        </authorList>
    </citation>
    <scope>NUCLEOTIDE SEQUENCE [LARGE SCALE GENOMIC DNA]</scope>
    <source>
        <strain evidence="9">cv. Cdm-0</strain>
    </source>
</reference>
<evidence type="ECO:0000313" key="8">
    <source>
        <dbReference type="Proteomes" id="UP000434276"/>
    </source>
</evidence>
<dbReference type="KEGG" id="ath:AT4G34840"/>
<name>A0A178V169_ARATH</name>
<dbReference type="Proteomes" id="UP000434276">
    <property type="component" value="Unassembled WGS sequence"/>
</dbReference>
<evidence type="ECO:0000313" key="2">
    <source>
        <dbReference type="EMBL" id="CAA0397515.1"/>
    </source>
</evidence>
<dbReference type="InterPro" id="IPR000845">
    <property type="entry name" value="Nucleoside_phosphorylase_d"/>
</dbReference>
<gene>
    <name evidence="4" type="ordered locus">AXX17_At4g39820</name>
    <name evidence="5" type="ORF">AN1_LOCUS20323</name>
    <name evidence="3" type="ORF">AT9943_LOCUS17527</name>
    <name evidence="2" type="ORF">C24_LOCUS20217</name>
</gene>
<dbReference type="OrthoDB" id="1153057at2759"/>
<feature type="domain" description="Nucleoside phosphorylase" evidence="1">
    <location>
        <begin position="15"/>
        <end position="243"/>
    </location>
</feature>
<dbReference type="AlphaFoldDB" id="A0A178V169"/>
<dbReference type="EMBL" id="LUHQ01000004">
    <property type="protein sequence ID" value="OAO98822.1"/>
    <property type="molecule type" value="Genomic_DNA"/>
</dbReference>
<evidence type="ECO:0000313" key="9">
    <source>
        <dbReference type="Proteomes" id="UP000516314"/>
    </source>
</evidence>
<dbReference type="PANTHER" id="PTHR46994">
    <property type="entry name" value="5'-METHYLTHIOADENOSINE/S-ADENOSYLHOMOCYSTEINE NUCLEOSIDASE 1"/>
    <property type="match status" value="1"/>
</dbReference>
<evidence type="ECO:0000313" key="3">
    <source>
        <dbReference type="EMBL" id="CAD5329966.1"/>
    </source>
</evidence>
<dbReference type="GO" id="GO:0019509">
    <property type="term" value="P:L-methionine salvage from methylthioadenosine"/>
    <property type="evidence" value="ECO:0007669"/>
    <property type="project" value="InterPro"/>
</dbReference>
<accession>A0A178V169</accession>
<dbReference type="EMBL" id="LR881469">
    <property type="protein sequence ID" value="CAD5329966.1"/>
    <property type="molecule type" value="Genomic_DNA"/>
</dbReference>
<dbReference type="Proteomes" id="UP000516314">
    <property type="component" value="Chromosome 4"/>
</dbReference>
<dbReference type="InterPro" id="IPR035994">
    <property type="entry name" value="Nucleoside_phosphorylase_sf"/>
</dbReference>
<evidence type="ECO:0000313" key="7">
    <source>
        <dbReference type="Proteomes" id="UP000426265"/>
    </source>
</evidence>
<evidence type="ECO:0000313" key="5">
    <source>
        <dbReference type="EMBL" id="VYS64913.1"/>
    </source>
</evidence>
<evidence type="ECO:0000313" key="4">
    <source>
        <dbReference type="EMBL" id="OAO98822.1"/>
    </source>
</evidence>
<dbReference type="RefSeq" id="NP_195210.2">
    <property type="nucleotide sequence ID" value="NM_119650.4"/>
</dbReference>
<dbReference type="Gene3D" id="3.40.50.1580">
    <property type="entry name" value="Nucleoside phosphorylase domain"/>
    <property type="match status" value="1"/>
</dbReference>
<dbReference type="CDD" id="cd09008">
    <property type="entry name" value="MTAN"/>
    <property type="match status" value="1"/>
</dbReference>
<reference evidence="6" key="1">
    <citation type="journal article" date="2016" name="Proc. Natl. Acad. Sci. U.S.A.">
        <title>Chromosome-level assembly of Arabidopsis thaliana Ler reveals the extent of translocation and inversion polymorphisms.</title>
        <authorList>
            <person name="Zapata L."/>
            <person name="Ding J."/>
            <person name="Willing E.M."/>
            <person name="Hartwig B."/>
            <person name="Bezdan D."/>
            <person name="Jiao W.B."/>
            <person name="Patel V."/>
            <person name="Velikkakam James G."/>
            <person name="Koornneef M."/>
            <person name="Ossowski S."/>
            <person name="Schneeberger K."/>
        </authorList>
    </citation>
    <scope>NUCLEOTIDE SEQUENCE [LARGE SCALE GENOMIC DNA]</scope>
    <source>
        <strain evidence="6">cv. Landsberg erecta</strain>
    </source>
</reference>
<dbReference type="GO" id="GO:0009116">
    <property type="term" value="P:nucleoside metabolic process"/>
    <property type="evidence" value="ECO:0007669"/>
    <property type="project" value="InterPro"/>
</dbReference>
<dbReference type="GO" id="GO:0008930">
    <property type="term" value="F:methylthioadenosine nucleosidase activity"/>
    <property type="evidence" value="ECO:0007669"/>
    <property type="project" value="InterPro"/>
</dbReference>
<protein>
    <submittedName>
        <fullName evidence="3">(thale cress) hypothetical protein</fullName>
    </submittedName>
    <submittedName>
        <fullName evidence="4">MTN2</fullName>
    </submittedName>
</protein>
<dbReference type="SUPFAM" id="SSF53167">
    <property type="entry name" value="Purine and uridine phosphorylases"/>
    <property type="match status" value="1"/>
</dbReference>
<dbReference type="PANTHER" id="PTHR46994:SF2">
    <property type="entry name" value="5'-METHYLTHIOADENOSINE_S-ADENOSYLHOMOCYSTEINE NUCLEOSIDASE"/>
    <property type="match status" value="1"/>
</dbReference>
<dbReference type="InterPro" id="IPR044580">
    <property type="entry name" value="MTAN"/>
</dbReference>
<dbReference type="SMR" id="A0A178V169"/>
<dbReference type="EMBL" id="CACSHJ010000095">
    <property type="protein sequence ID" value="CAA0397515.1"/>
    <property type="molecule type" value="Genomic_DNA"/>
</dbReference>